<dbReference type="EMBL" id="BPUB01000002">
    <property type="protein sequence ID" value="GJG59932.1"/>
    <property type="molecule type" value="Genomic_DNA"/>
</dbReference>
<dbReference type="AlphaFoldDB" id="A0A9R1CXM9"/>
<comment type="caution">
    <text evidence="2">The sequence shown here is derived from an EMBL/GenBank/DDBJ whole genome shotgun (WGS) entry which is preliminary data.</text>
</comment>
<evidence type="ECO:0000256" key="1">
    <source>
        <dbReference type="SAM" id="SignalP"/>
    </source>
</evidence>
<dbReference type="Proteomes" id="UP000825483">
    <property type="component" value="Unassembled WGS sequence"/>
</dbReference>
<evidence type="ECO:0000313" key="3">
    <source>
        <dbReference type="Proteomes" id="UP000825483"/>
    </source>
</evidence>
<keyword evidence="3" id="KW-1185">Reference proteome</keyword>
<dbReference type="RefSeq" id="WP_223926782.1">
    <property type="nucleotide sequence ID" value="NZ_BPTU01000002.1"/>
</dbReference>
<gene>
    <name evidence="2" type="ORF">PRLR5076_27830</name>
</gene>
<name>A0A9R1CXM9_9BACT</name>
<organism evidence="2 3">
    <name type="scientific">Prevotella lacticifex</name>
    <dbReference type="NCBI Taxonomy" id="2854755"/>
    <lineage>
        <taxon>Bacteria</taxon>
        <taxon>Pseudomonadati</taxon>
        <taxon>Bacteroidota</taxon>
        <taxon>Bacteroidia</taxon>
        <taxon>Bacteroidales</taxon>
        <taxon>Prevotellaceae</taxon>
        <taxon>Prevotella</taxon>
    </lineage>
</organism>
<dbReference type="GeneID" id="72466025"/>
<protein>
    <submittedName>
        <fullName evidence="2">Uncharacterized protein</fullName>
    </submittedName>
</protein>
<accession>A0A9R1CXM9</accession>
<evidence type="ECO:0000313" key="2">
    <source>
        <dbReference type="EMBL" id="GJG59932.1"/>
    </source>
</evidence>
<reference evidence="2" key="1">
    <citation type="journal article" date="2022" name="Int. J. Syst. Evol. Microbiol.">
        <title>Prevotella lacticifex sp. nov., isolated from the rumen of cows.</title>
        <authorList>
            <person name="Shinkai T."/>
            <person name="Ikeyama N."/>
            <person name="Kumagai M."/>
            <person name="Ohmori H."/>
            <person name="Sakamoto M."/>
            <person name="Ohkuma M."/>
            <person name="Mitsumori M."/>
        </authorList>
    </citation>
    <scope>NUCLEOTIDE SEQUENCE</scope>
    <source>
        <strain evidence="2">R5076</strain>
    </source>
</reference>
<sequence length="120" mass="13409">MKKIVLTMVALLSMTAAFAEGEVDNEAAEAAKYEIRFNMNSLSKSLDLNYDQQKAVGDIMNMFASDMTNAAAASGNERAALRKKAVNRDLAYMRAVLEPEQYRTYVMLLNTTLNNRGFKK</sequence>
<feature type="chain" id="PRO_5040230621" evidence="1">
    <location>
        <begin position="20"/>
        <end position="120"/>
    </location>
</feature>
<keyword evidence="1" id="KW-0732">Signal</keyword>
<feature type="signal peptide" evidence="1">
    <location>
        <begin position="1"/>
        <end position="19"/>
    </location>
</feature>
<proteinExistence type="predicted"/>